<dbReference type="EMBL" id="CAJOBH010252874">
    <property type="protein sequence ID" value="CAF5142579.1"/>
    <property type="molecule type" value="Genomic_DNA"/>
</dbReference>
<protein>
    <submittedName>
        <fullName evidence="2">Uncharacterized protein</fullName>
    </submittedName>
</protein>
<evidence type="ECO:0000256" key="1">
    <source>
        <dbReference type="SAM" id="MobiDB-lite"/>
    </source>
</evidence>
<evidence type="ECO:0000313" key="3">
    <source>
        <dbReference type="Proteomes" id="UP000681967"/>
    </source>
</evidence>
<gene>
    <name evidence="2" type="ORF">BYL167_LOCUS70484</name>
</gene>
<organism evidence="2 3">
    <name type="scientific">Rotaria magnacalcarata</name>
    <dbReference type="NCBI Taxonomy" id="392030"/>
    <lineage>
        <taxon>Eukaryota</taxon>
        <taxon>Metazoa</taxon>
        <taxon>Spiralia</taxon>
        <taxon>Gnathifera</taxon>
        <taxon>Rotifera</taxon>
        <taxon>Eurotatoria</taxon>
        <taxon>Bdelloidea</taxon>
        <taxon>Philodinida</taxon>
        <taxon>Philodinidae</taxon>
        <taxon>Rotaria</taxon>
    </lineage>
</organism>
<feature type="compositionally biased region" description="Low complexity" evidence="1">
    <location>
        <begin position="78"/>
        <end position="90"/>
    </location>
</feature>
<evidence type="ECO:0000313" key="2">
    <source>
        <dbReference type="EMBL" id="CAF5142579.1"/>
    </source>
</evidence>
<feature type="region of interest" description="Disordered" evidence="1">
    <location>
        <begin position="66"/>
        <end position="100"/>
    </location>
</feature>
<sequence>TVSIDDIRDQAIQAADAALKLTREQRVENFTELLKTILQAAESNSLSLCKATNKLIFLENTSSKRRRSSITTRESRKTSSPTSDKSSTRSSVKRQKTKSTPVSTTLLHVGLPTLTKREEKRIVNNLLEHPNHEQLTLREVQSFVCQLATEIIKENSHYNMSCVQIEWFYGKFDNEILLIM</sequence>
<reference evidence="2" key="1">
    <citation type="submission" date="2021-02" db="EMBL/GenBank/DDBJ databases">
        <authorList>
            <person name="Nowell W R."/>
        </authorList>
    </citation>
    <scope>NUCLEOTIDE SEQUENCE</scope>
</reference>
<feature type="non-terminal residue" evidence="2">
    <location>
        <position position="1"/>
    </location>
</feature>
<accession>A0A8S3FYE2</accession>
<name>A0A8S3FYE2_9BILA</name>
<dbReference type="Proteomes" id="UP000681967">
    <property type="component" value="Unassembled WGS sequence"/>
</dbReference>
<comment type="caution">
    <text evidence="2">The sequence shown here is derived from an EMBL/GenBank/DDBJ whole genome shotgun (WGS) entry which is preliminary data.</text>
</comment>
<proteinExistence type="predicted"/>
<dbReference type="AlphaFoldDB" id="A0A8S3FYE2"/>